<gene>
    <name evidence="3" type="ORF">GJ744_005037</name>
</gene>
<evidence type="ECO:0000313" key="4">
    <source>
        <dbReference type="Proteomes" id="UP000606974"/>
    </source>
</evidence>
<evidence type="ECO:0000256" key="1">
    <source>
        <dbReference type="SAM" id="MobiDB-lite"/>
    </source>
</evidence>
<comment type="caution">
    <text evidence="3">The sequence shown here is derived from an EMBL/GenBank/DDBJ whole genome shotgun (WGS) entry which is preliminary data.</text>
</comment>
<evidence type="ECO:0000256" key="2">
    <source>
        <dbReference type="SAM" id="Phobius"/>
    </source>
</evidence>
<dbReference type="Proteomes" id="UP000606974">
    <property type="component" value="Unassembled WGS sequence"/>
</dbReference>
<dbReference type="PANTHER" id="PTHR34414:SF1">
    <property type="entry name" value="SUBTILISIN-LIKE SERINE PROTEASE"/>
    <property type="match status" value="1"/>
</dbReference>
<dbReference type="OrthoDB" id="5086500at2759"/>
<name>A0A8H7A531_9EURO</name>
<feature type="transmembrane region" description="Helical" evidence="2">
    <location>
        <begin position="349"/>
        <end position="375"/>
    </location>
</feature>
<organism evidence="3 4">
    <name type="scientific">Endocarpon pusillum</name>
    <dbReference type="NCBI Taxonomy" id="364733"/>
    <lineage>
        <taxon>Eukaryota</taxon>
        <taxon>Fungi</taxon>
        <taxon>Dikarya</taxon>
        <taxon>Ascomycota</taxon>
        <taxon>Pezizomycotina</taxon>
        <taxon>Eurotiomycetes</taxon>
        <taxon>Chaetothyriomycetidae</taxon>
        <taxon>Verrucariales</taxon>
        <taxon>Verrucariaceae</taxon>
        <taxon>Endocarpon</taxon>
    </lineage>
</organism>
<evidence type="ECO:0000313" key="3">
    <source>
        <dbReference type="EMBL" id="KAF7502800.1"/>
    </source>
</evidence>
<dbReference type="PANTHER" id="PTHR34414">
    <property type="entry name" value="HET DOMAIN-CONTAINING PROTEIN-RELATED"/>
    <property type="match status" value="1"/>
</dbReference>
<feature type="transmembrane region" description="Helical" evidence="2">
    <location>
        <begin position="307"/>
        <end position="329"/>
    </location>
</feature>
<keyword evidence="4" id="KW-1185">Reference proteome</keyword>
<keyword evidence="2" id="KW-1133">Transmembrane helix</keyword>
<keyword evidence="2" id="KW-0812">Transmembrane</keyword>
<dbReference type="AlphaFoldDB" id="A0A8H7A531"/>
<evidence type="ECO:0008006" key="5">
    <source>
        <dbReference type="Google" id="ProtNLM"/>
    </source>
</evidence>
<dbReference type="InterPro" id="IPR046536">
    <property type="entry name" value="DUF6601"/>
</dbReference>
<proteinExistence type="predicted"/>
<feature type="region of interest" description="Disordered" evidence="1">
    <location>
        <begin position="15"/>
        <end position="41"/>
    </location>
</feature>
<sequence>MMAAQVAPFAVRLPPPTAADQAGNQAQLPVPPGSAQSPAGKQLAKSNNANLTDQHILAMIPASYRTKSGDLVPPKLDDVSWIENELDVHRLHRVKGWYWVVGRPTPPRPLHHQVLLGREVFITEQMDMHLVWTAGRMYLKPLPRFLLEPQFWTRFLTCAANCACAAGNGTVHTVQGSAPSATAIATTTATKTSTKPKNPDEPEECKQRKLQKTALGFLFSYVALIRHESDLCLAKDKFLIPADADWAYWTTLVKQLDPEHIYPDIDERFHYGELRLGRLNKLYRFTLWSPRGYVYRWQQYSSFLAEYFGLLAAVTVYIAIILTAMQVGLATDQLKANQAFMNVSYGFTVFSILGPLIVMATIFLLVLCLFGNNWYATRKFSKKRLGAIRAGRRGDEQPLPALVTQYSSFR</sequence>
<keyword evidence="2" id="KW-0472">Membrane</keyword>
<dbReference type="EMBL" id="JAACFV010000218">
    <property type="protein sequence ID" value="KAF7502800.1"/>
    <property type="molecule type" value="Genomic_DNA"/>
</dbReference>
<dbReference type="Pfam" id="PF20246">
    <property type="entry name" value="DUF6601"/>
    <property type="match status" value="1"/>
</dbReference>
<reference evidence="3" key="1">
    <citation type="submission" date="2020-02" db="EMBL/GenBank/DDBJ databases">
        <authorList>
            <person name="Palmer J.M."/>
        </authorList>
    </citation>
    <scope>NUCLEOTIDE SEQUENCE</scope>
    <source>
        <strain evidence="3">EPUS1.4</strain>
        <tissue evidence="3">Thallus</tissue>
    </source>
</reference>
<accession>A0A8H7A531</accession>
<protein>
    <recommendedName>
        <fullName evidence="5">Subtilisin-like serine protease</fullName>
    </recommendedName>
</protein>